<gene>
    <name evidence="5" type="ORF">Q7514_15480</name>
</gene>
<evidence type="ECO:0000256" key="1">
    <source>
        <dbReference type="ARBA" id="ARBA00004370"/>
    </source>
</evidence>
<dbReference type="PANTHER" id="PTHR37042">
    <property type="entry name" value="OUTER MEMBRANE PROTEIN RV1973"/>
    <property type="match status" value="1"/>
</dbReference>
<comment type="subcellular location">
    <subcellularLocation>
        <location evidence="1">Membrane</location>
    </subcellularLocation>
</comment>
<reference evidence="5 6" key="1">
    <citation type="submission" date="2023-07" db="EMBL/GenBank/DDBJ databases">
        <authorList>
            <person name="Girao M."/>
            <person name="Carvalho M.F."/>
        </authorList>
    </citation>
    <scope>NUCLEOTIDE SEQUENCE [LARGE SCALE GENOMIC DNA]</scope>
    <source>
        <strain evidence="5 6">YIM65754</strain>
    </source>
</reference>
<dbReference type="EMBL" id="JAUTXY010000006">
    <property type="protein sequence ID" value="MEE2058922.1"/>
    <property type="molecule type" value="Genomic_DNA"/>
</dbReference>
<keyword evidence="4" id="KW-0812">Transmembrane</keyword>
<feature type="region of interest" description="Disordered" evidence="3">
    <location>
        <begin position="1"/>
        <end position="42"/>
    </location>
</feature>
<evidence type="ECO:0008006" key="7">
    <source>
        <dbReference type="Google" id="ProtNLM"/>
    </source>
</evidence>
<dbReference type="Proteomes" id="UP001336020">
    <property type="component" value="Unassembled WGS sequence"/>
</dbReference>
<proteinExistence type="predicted"/>
<protein>
    <recommendedName>
        <fullName evidence="7">Mce-associated membrane protein</fullName>
    </recommendedName>
</protein>
<evidence type="ECO:0000313" key="5">
    <source>
        <dbReference type="EMBL" id="MEE2058922.1"/>
    </source>
</evidence>
<evidence type="ECO:0000256" key="4">
    <source>
        <dbReference type="SAM" id="Phobius"/>
    </source>
</evidence>
<keyword evidence="4" id="KW-1133">Transmembrane helix</keyword>
<organism evidence="5 6">
    <name type="scientific">Rhodococcus artemisiae</name>
    <dbReference type="NCBI Taxonomy" id="714159"/>
    <lineage>
        <taxon>Bacteria</taxon>
        <taxon>Bacillati</taxon>
        <taxon>Actinomycetota</taxon>
        <taxon>Actinomycetes</taxon>
        <taxon>Mycobacteriales</taxon>
        <taxon>Nocardiaceae</taxon>
        <taxon>Rhodococcus</taxon>
    </lineage>
</organism>
<keyword evidence="6" id="KW-1185">Reference proteome</keyword>
<comment type="caution">
    <text evidence="5">The sequence shown here is derived from an EMBL/GenBank/DDBJ whole genome shotgun (WGS) entry which is preliminary data.</text>
</comment>
<name>A0ABU7LBK6_9NOCA</name>
<accession>A0ABU7LBK6</accession>
<evidence type="ECO:0000313" key="6">
    <source>
        <dbReference type="Proteomes" id="UP001336020"/>
    </source>
</evidence>
<dbReference type="RefSeq" id="WP_330134152.1">
    <property type="nucleotide sequence ID" value="NZ_JAUTXY010000006.1"/>
</dbReference>
<feature type="transmembrane region" description="Helical" evidence="4">
    <location>
        <begin position="48"/>
        <end position="72"/>
    </location>
</feature>
<evidence type="ECO:0000256" key="3">
    <source>
        <dbReference type="SAM" id="MobiDB-lite"/>
    </source>
</evidence>
<dbReference type="PANTHER" id="PTHR37042:SF4">
    <property type="entry name" value="OUTER MEMBRANE PROTEIN RV1973"/>
    <property type="match status" value="1"/>
</dbReference>
<feature type="compositionally biased region" description="Basic and acidic residues" evidence="3">
    <location>
        <begin position="32"/>
        <end position="41"/>
    </location>
</feature>
<keyword evidence="2 4" id="KW-0472">Membrane</keyword>
<sequence>MADENENPEAGSDDASKVDLSKAGSSTGAQSKDSEPEKRPDPVAAPRWARLVTVVASVLVVGLIAAGAWLLFERQSAADRNDRREEHLQAARQTVLNLTNIQADTADADVKRLMEGATGDFKAEFEGREGPFVEVVQQAGVTTTGEVLEAGIQNEDGSCTASLVASRAMVSNAEQSEPEPRDFRLRVTVCDEEGRLLASKVEFVP</sequence>
<evidence type="ECO:0000256" key="2">
    <source>
        <dbReference type="ARBA" id="ARBA00023136"/>
    </source>
</evidence>